<evidence type="ECO:0000313" key="2">
    <source>
        <dbReference type="Proteomes" id="UP000298127"/>
    </source>
</evidence>
<dbReference type="InterPro" id="IPR050659">
    <property type="entry name" value="Peptidase_M24B"/>
</dbReference>
<dbReference type="InterPro" id="IPR036005">
    <property type="entry name" value="Creatinase/aminopeptidase-like"/>
</dbReference>
<accession>A0A4Y9QXI8</accession>
<organism evidence="1 2">
    <name type="scientific">Orlajensenia leifsoniae</name>
    <dbReference type="NCBI Taxonomy" id="2561933"/>
    <lineage>
        <taxon>Bacteria</taxon>
        <taxon>Bacillati</taxon>
        <taxon>Actinomycetota</taxon>
        <taxon>Actinomycetes</taxon>
        <taxon>Micrococcales</taxon>
        <taxon>Microbacteriaceae</taxon>
        <taxon>Orlajensenia</taxon>
    </lineage>
</organism>
<dbReference type="EMBL" id="SPQZ01000004">
    <property type="protein sequence ID" value="TFV97059.1"/>
    <property type="molecule type" value="Genomic_DNA"/>
</dbReference>
<proteinExistence type="predicted"/>
<sequence length="341" mass="36245">MRAILRQRGADSVLLESQAAVAWMLGGARVHVSLAAPPIVAVRVDAASVTVFATSNEGHRLRAEELPAGVELVERAWFEAVPTDAALRESAVDAELRAARRVLLPVEQDRYRELGADAAAALGDVLRAAGPDDTERAIAARLASRLIELGADPVVLLVAGESRLAERHPLPTDAALGRRAMAVVCARRHGLIANVTRWVRFGGASASELDAERRILEVEADGFDALRRRAGLADVLGTITAAYPAHDFADDEWERHHQGGAAGYNGRDPRLAPGVDEPIEFGQAFALNPSAPGVKVEDTVLLVPDAAGDAAGEAALEVLTRDPAWPTIAVRGVERPVTLER</sequence>
<reference evidence="1 2" key="1">
    <citation type="journal article" date="2018" name="J. Microbiol.">
        <title>Leifsonia flava sp. nov., a novel actinobacterium isolated from the rhizosphere of Aquilegia viridiflora.</title>
        <authorList>
            <person name="Cai Y."/>
            <person name="Tao W.Z."/>
            <person name="Ma Y.J."/>
            <person name="Cheng J."/>
            <person name="Zhang M.Y."/>
            <person name="Zhang Y.X."/>
        </authorList>
    </citation>
    <scope>NUCLEOTIDE SEQUENCE [LARGE SCALE GENOMIC DNA]</scope>
    <source>
        <strain evidence="1 2">SYP-B2174</strain>
    </source>
</reference>
<protein>
    <submittedName>
        <fullName evidence="1">Peptidase M24</fullName>
    </submittedName>
</protein>
<evidence type="ECO:0000313" key="1">
    <source>
        <dbReference type="EMBL" id="TFV97059.1"/>
    </source>
</evidence>
<dbReference type="Proteomes" id="UP000298127">
    <property type="component" value="Unassembled WGS sequence"/>
</dbReference>
<dbReference type="PANTHER" id="PTHR46112">
    <property type="entry name" value="AMINOPEPTIDASE"/>
    <property type="match status" value="1"/>
</dbReference>
<name>A0A4Y9QXI8_9MICO</name>
<keyword evidence="2" id="KW-1185">Reference proteome</keyword>
<dbReference type="Gene3D" id="3.90.230.10">
    <property type="entry name" value="Creatinase/methionine aminopeptidase superfamily"/>
    <property type="match status" value="1"/>
</dbReference>
<dbReference type="AlphaFoldDB" id="A0A4Y9QXI8"/>
<dbReference type="SUPFAM" id="SSF55920">
    <property type="entry name" value="Creatinase/aminopeptidase"/>
    <property type="match status" value="1"/>
</dbReference>
<dbReference type="PANTHER" id="PTHR46112:SF2">
    <property type="entry name" value="XAA-PRO AMINOPEPTIDASE P-RELATED"/>
    <property type="match status" value="1"/>
</dbReference>
<comment type="caution">
    <text evidence="1">The sequence shown here is derived from an EMBL/GenBank/DDBJ whole genome shotgun (WGS) entry which is preliminary data.</text>
</comment>
<gene>
    <name evidence="1" type="ORF">E4M00_12500</name>
</gene>